<evidence type="ECO:0000313" key="14">
    <source>
        <dbReference type="Proteomes" id="UP000507470"/>
    </source>
</evidence>
<dbReference type="GO" id="GO:0005634">
    <property type="term" value="C:nucleus"/>
    <property type="evidence" value="ECO:0007669"/>
    <property type="project" value="UniProtKB-SubCell"/>
</dbReference>
<feature type="compositionally biased region" description="Polar residues" evidence="11">
    <location>
        <begin position="363"/>
        <end position="399"/>
    </location>
</feature>
<dbReference type="OrthoDB" id="378874at2759"/>
<evidence type="ECO:0000256" key="3">
    <source>
        <dbReference type="ARBA" id="ARBA00022664"/>
    </source>
</evidence>
<dbReference type="GO" id="GO:0003723">
    <property type="term" value="F:RNA binding"/>
    <property type="evidence" value="ECO:0007669"/>
    <property type="project" value="UniProtKB-UniRule"/>
</dbReference>
<evidence type="ECO:0000256" key="7">
    <source>
        <dbReference type="ARBA" id="ARBA00029589"/>
    </source>
</evidence>
<organism evidence="13 14">
    <name type="scientific">Mytilus coruscus</name>
    <name type="common">Sea mussel</name>
    <dbReference type="NCBI Taxonomy" id="42192"/>
    <lineage>
        <taxon>Eukaryota</taxon>
        <taxon>Metazoa</taxon>
        <taxon>Spiralia</taxon>
        <taxon>Lophotrochozoa</taxon>
        <taxon>Mollusca</taxon>
        <taxon>Bivalvia</taxon>
        <taxon>Autobranchia</taxon>
        <taxon>Pteriomorphia</taxon>
        <taxon>Mytilida</taxon>
        <taxon>Mytiloidea</taxon>
        <taxon>Mytilidae</taxon>
        <taxon>Mytilinae</taxon>
        <taxon>Mytilus</taxon>
    </lineage>
</organism>
<dbReference type="PANTHER" id="PTHR48028:SF4">
    <property type="entry name" value="SC35-LIKE SPLICING FACTOR"/>
    <property type="match status" value="1"/>
</dbReference>
<dbReference type="EMBL" id="CACVKT020003265">
    <property type="protein sequence ID" value="CAC5382787.1"/>
    <property type="molecule type" value="Genomic_DNA"/>
</dbReference>
<feature type="region of interest" description="Disordered" evidence="11">
    <location>
        <begin position="292"/>
        <end position="399"/>
    </location>
</feature>
<evidence type="ECO:0000256" key="2">
    <source>
        <dbReference type="ARBA" id="ARBA00015058"/>
    </source>
</evidence>
<dbReference type="InterPro" id="IPR051106">
    <property type="entry name" value="RNA-bind/splicing_reg"/>
</dbReference>
<keyword evidence="6" id="KW-0539">Nucleus</keyword>
<protein>
    <recommendedName>
        <fullName evidence="2">Serine/arginine-rich splicing factor 2</fullName>
    </recommendedName>
    <alternativeName>
        <fullName evidence="9">Splicing component, 35 kDa</fullName>
    </alternativeName>
    <alternativeName>
        <fullName evidence="8">Splicing factor SC35</fullName>
    </alternativeName>
    <alternativeName>
        <fullName evidence="7">Splicing factor, arginine/serine-rich 2</fullName>
    </alternativeName>
</protein>
<dbReference type="SMART" id="SM00360">
    <property type="entry name" value="RRM"/>
    <property type="match status" value="1"/>
</dbReference>
<dbReference type="InterPro" id="IPR035979">
    <property type="entry name" value="RBD_domain_sf"/>
</dbReference>
<evidence type="ECO:0000256" key="6">
    <source>
        <dbReference type="ARBA" id="ARBA00023242"/>
    </source>
</evidence>
<dbReference type="CDD" id="cd00590">
    <property type="entry name" value="RRM_SF"/>
    <property type="match status" value="1"/>
</dbReference>
<feature type="domain" description="RRM" evidence="12">
    <location>
        <begin position="3"/>
        <end position="80"/>
    </location>
</feature>
<feature type="compositionally biased region" description="Acidic residues" evidence="11">
    <location>
        <begin position="313"/>
        <end position="325"/>
    </location>
</feature>
<evidence type="ECO:0000256" key="9">
    <source>
        <dbReference type="ARBA" id="ARBA00032663"/>
    </source>
</evidence>
<feature type="region of interest" description="Disordered" evidence="11">
    <location>
        <begin position="242"/>
        <end position="271"/>
    </location>
</feature>
<dbReference type="Gene3D" id="3.30.70.330">
    <property type="match status" value="1"/>
</dbReference>
<dbReference type="Proteomes" id="UP000507470">
    <property type="component" value="Unassembled WGS sequence"/>
</dbReference>
<evidence type="ECO:0000259" key="12">
    <source>
        <dbReference type="PROSITE" id="PS50102"/>
    </source>
</evidence>
<dbReference type="AlphaFoldDB" id="A0A6J8BKH7"/>
<dbReference type="SUPFAM" id="SSF54928">
    <property type="entry name" value="RNA-binding domain, RBD"/>
    <property type="match status" value="1"/>
</dbReference>
<dbReference type="PANTHER" id="PTHR48028">
    <property type="entry name" value="GLYCINE-RICH RNA-BINDING PROTEIN RZ1A"/>
    <property type="match status" value="1"/>
</dbReference>
<comment type="subcellular location">
    <subcellularLocation>
        <location evidence="1">Nucleus</location>
    </subcellularLocation>
</comment>
<evidence type="ECO:0000256" key="11">
    <source>
        <dbReference type="SAM" id="MobiDB-lite"/>
    </source>
</evidence>
<name>A0A6J8BKH7_MYTCO</name>
<evidence type="ECO:0000256" key="5">
    <source>
        <dbReference type="ARBA" id="ARBA00023187"/>
    </source>
</evidence>
<keyword evidence="3" id="KW-0507">mRNA processing</keyword>
<keyword evidence="14" id="KW-1185">Reference proteome</keyword>
<dbReference type="InterPro" id="IPR012677">
    <property type="entry name" value="Nucleotide-bd_a/b_plait_sf"/>
</dbReference>
<evidence type="ECO:0000313" key="13">
    <source>
        <dbReference type="EMBL" id="CAC5382787.1"/>
    </source>
</evidence>
<gene>
    <name evidence="13" type="ORF">MCOR_18582</name>
</gene>
<accession>A0A6J8BKH7</accession>
<dbReference type="Pfam" id="PF00076">
    <property type="entry name" value="RRM_1"/>
    <property type="match status" value="1"/>
</dbReference>
<evidence type="ECO:0000256" key="1">
    <source>
        <dbReference type="ARBA" id="ARBA00004123"/>
    </source>
</evidence>
<keyword evidence="5" id="KW-0508">mRNA splicing</keyword>
<proteinExistence type="predicted"/>
<evidence type="ECO:0000256" key="4">
    <source>
        <dbReference type="ARBA" id="ARBA00022884"/>
    </source>
</evidence>
<keyword evidence="4 10" id="KW-0694">RNA-binding</keyword>
<sequence length="468" mass="51988">MFYSCFIGHLPSKVTKEELYNLFVGCGEIYDLFVCDDSNKSSYNYGFVRYKTSEQALKAVQELNNWPIHGSHMIVDIAKDTAQRIREEKKLNNDRMVKCTGPRPPPVCDKDMDSNTLVQDIMYISRLKETCASLNYKVNSGLLGDENTKSLNVDKLLDKMVVQPLERIKTARGEFNEDLTPEKIRDRLLESDKKSSSVDISKTASFVTALQTVVGTVNSFLQEITIEPNVPVDLMKNLVESPQSGNHQQEPETSVNKTSDENIQGVDFNIKQKDMNSRKLLERESVLQNNRDVRDDSVLVPQSLPVLQRSNSDEVEDTSNSDSDYEGPSRDSGNESDALTARKHNKASEGVGSSDCFDGRSHCITQTSNVERNTTGTSQMVLSGQSRKSIGKTSNRNMPTICSSEMVTSEGSKQNDDCAIIESFLQNALKIGQSSDVRKNKAGSRTEYSSPVSVGRGIGRGVLGIFKK</sequence>
<reference evidence="13 14" key="1">
    <citation type="submission" date="2020-06" db="EMBL/GenBank/DDBJ databases">
        <authorList>
            <person name="Li R."/>
            <person name="Bekaert M."/>
        </authorList>
    </citation>
    <scope>NUCLEOTIDE SEQUENCE [LARGE SCALE GENOMIC DNA]</scope>
    <source>
        <strain evidence="14">wild</strain>
    </source>
</reference>
<dbReference type="PROSITE" id="PS50102">
    <property type="entry name" value="RRM"/>
    <property type="match status" value="1"/>
</dbReference>
<feature type="compositionally biased region" description="Polar residues" evidence="11">
    <location>
        <begin position="242"/>
        <end position="257"/>
    </location>
</feature>
<evidence type="ECO:0000256" key="10">
    <source>
        <dbReference type="PROSITE-ProRule" id="PRU00176"/>
    </source>
</evidence>
<evidence type="ECO:0000256" key="8">
    <source>
        <dbReference type="ARBA" id="ARBA00029667"/>
    </source>
</evidence>
<dbReference type="GO" id="GO:0008380">
    <property type="term" value="P:RNA splicing"/>
    <property type="evidence" value="ECO:0007669"/>
    <property type="project" value="UniProtKB-KW"/>
</dbReference>
<dbReference type="InterPro" id="IPR000504">
    <property type="entry name" value="RRM_dom"/>
</dbReference>
<dbReference type="GO" id="GO:0006397">
    <property type="term" value="P:mRNA processing"/>
    <property type="evidence" value="ECO:0007669"/>
    <property type="project" value="UniProtKB-KW"/>
</dbReference>